<gene>
    <name evidence="1" type="ORF">IDJ76_04465</name>
</gene>
<organism evidence="1 2">
    <name type="scientific">Mucilaginibacter glaciei</name>
    <dbReference type="NCBI Taxonomy" id="2772109"/>
    <lineage>
        <taxon>Bacteria</taxon>
        <taxon>Pseudomonadati</taxon>
        <taxon>Bacteroidota</taxon>
        <taxon>Sphingobacteriia</taxon>
        <taxon>Sphingobacteriales</taxon>
        <taxon>Sphingobacteriaceae</taxon>
        <taxon>Mucilaginibacter</taxon>
    </lineage>
</organism>
<comment type="caution">
    <text evidence="1">The sequence shown here is derived from an EMBL/GenBank/DDBJ whole genome shotgun (WGS) entry which is preliminary data.</text>
</comment>
<name>A0A926NPN4_9SPHI</name>
<reference evidence="1" key="1">
    <citation type="submission" date="2020-09" db="EMBL/GenBank/DDBJ databases">
        <title>Novel species of Mucilaginibacter isolated from a glacier on the Tibetan Plateau.</title>
        <authorList>
            <person name="Liu Q."/>
            <person name="Xin Y.-H."/>
        </authorList>
    </citation>
    <scope>NUCLEOTIDE SEQUENCE</scope>
    <source>
        <strain evidence="1">ZB1P21</strain>
    </source>
</reference>
<proteinExistence type="predicted"/>
<evidence type="ECO:0000313" key="1">
    <source>
        <dbReference type="EMBL" id="MBD1392345.1"/>
    </source>
</evidence>
<dbReference type="Proteomes" id="UP000619078">
    <property type="component" value="Unassembled WGS sequence"/>
</dbReference>
<accession>A0A926NPN4</accession>
<dbReference type="AlphaFoldDB" id="A0A926NPN4"/>
<keyword evidence="2" id="KW-1185">Reference proteome</keyword>
<evidence type="ECO:0000313" key="2">
    <source>
        <dbReference type="Proteomes" id="UP000619078"/>
    </source>
</evidence>
<sequence>MILIDFLNRLKYEYGTLDRLTADTYYGRLSSIFVLLELDGARLDAEYGLGLEKLLDRMGDINEDELENGLSADQLKALIHKVKLGLGLIINTIEQE</sequence>
<protein>
    <submittedName>
        <fullName evidence="1">Uncharacterized protein</fullName>
    </submittedName>
</protein>
<dbReference type="RefSeq" id="WP_191161117.1">
    <property type="nucleotide sequence ID" value="NZ_JACWMX010000001.1"/>
</dbReference>
<dbReference type="EMBL" id="JACWMX010000001">
    <property type="protein sequence ID" value="MBD1392345.1"/>
    <property type="molecule type" value="Genomic_DNA"/>
</dbReference>